<reference evidence="5 6" key="1">
    <citation type="journal article" date="2016" name="Genome Announc.">
        <title>Draft Genome Sequences of Five Rapidly Growing Mycobacterium Species, M. thermoresistibile, M. fortuitum subsp. acetamidolyticum, M. canariasense, M. brisbanense, and M. novocastrense.</title>
        <authorList>
            <person name="Katahira K."/>
            <person name="Ogura Y."/>
            <person name="Gotoh Y."/>
            <person name="Hayashi T."/>
        </authorList>
    </citation>
    <scope>NUCLEOTIDE SEQUENCE [LARGE SCALE GENOMIC DNA]</scope>
    <source>
        <strain evidence="5 6">JCM18114</strain>
    </source>
</reference>
<comment type="similarity">
    <text evidence="2">Belongs to the EspG family.</text>
</comment>
<comment type="caution">
    <text evidence="5">The sequence shown here is derived from an EMBL/GenBank/DDBJ whole genome shotgun (WGS) entry which is preliminary data.</text>
</comment>
<evidence type="ECO:0000256" key="4">
    <source>
        <dbReference type="ARBA" id="ARBA00023186"/>
    </source>
</evidence>
<keyword evidence="3" id="KW-0963">Cytoplasm</keyword>
<dbReference type="Pfam" id="PF14011">
    <property type="entry name" value="ESX-1_EspG"/>
    <property type="match status" value="1"/>
</dbReference>
<evidence type="ECO:0008006" key="7">
    <source>
        <dbReference type="Google" id="ProtNLM"/>
    </source>
</evidence>
<evidence type="ECO:0000256" key="3">
    <source>
        <dbReference type="ARBA" id="ARBA00022490"/>
    </source>
</evidence>
<keyword evidence="6" id="KW-1185">Reference proteome</keyword>
<organism evidence="5 6">
    <name type="scientific">Mycolicibacterium novocastrense</name>
    <name type="common">Mycobacterium novocastrense</name>
    <dbReference type="NCBI Taxonomy" id="59813"/>
    <lineage>
        <taxon>Bacteria</taxon>
        <taxon>Bacillati</taxon>
        <taxon>Actinomycetota</taxon>
        <taxon>Actinomycetes</taxon>
        <taxon>Mycobacteriales</taxon>
        <taxon>Mycobacteriaceae</taxon>
        <taxon>Mycolicibacterium</taxon>
    </lineage>
</organism>
<evidence type="ECO:0000313" key="6">
    <source>
        <dbReference type="Proteomes" id="UP000069773"/>
    </source>
</evidence>
<dbReference type="Proteomes" id="UP000069773">
    <property type="component" value="Unassembled WGS sequence"/>
</dbReference>
<comment type="subcellular location">
    <subcellularLocation>
        <location evidence="1">Cytoplasm</location>
    </subcellularLocation>
</comment>
<accession>A0ABQ0KL27</accession>
<sequence>MDEAPYCVLKVMRIAGQPRKGLSDKQNSRHPPVASAVMARDILAAAHLSVDSALFIKRLMDIDSLPPVLALMNNVYYPEDQARVDDETVPLLVNSGLIDLDANVDPTLASWMRVLERPDIEVTLRGMQEDRMRRAVVARRGDTHVMALRRNDELVLQAVWSTTNSLDDVVSTPIWSAMRESAEVLAPLPAQFEPVTLPLDQVAELSASSTPGDMLRTLRGELGVDVQTAKILNEVSAYTGQRCEIVMRENRGIQTVDTKAAVGVADTSFGRVVSAVGGHGSRSRLWVTFGPGTYARFRAAMADLVQLTPSRDWFAARGDQR</sequence>
<dbReference type="InterPro" id="IPR025734">
    <property type="entry name" value="EspG"/>
</dbReference>
<keyword evidence="4" id="KW-0143">Chaperone</keyword>
<gene>
    <name evidence="5" type="ORF">RMCN_3409</name>
</gene>
<name>A0ABQ0KL27_MYCNV</name>
<dbReference type="EMBL" id="BCTA01000038">
    <property type="protein sequence ID" value="GAT10276.1"/>
    <property type="molecule type" value="Genomic_DNA"/>
</dbReference>
<evidence type="ECO:0000313" key="5">
    <source>
        <dbReference type="EMBL" id="GAT10276.1"/>
    </source>
</evidence>
<evidence type="ECO:0000256" key="1">
    <source>
        <dbReference type="ARBA" id="ARBA00004496"/>
    </source>
</evidence>
<protein>
    <recommendedName>
        <fullName evidence="7">ESX secretion-associated protein EspG</fullName>
    </recommendedName>
</protein>
<proteinExistence type="inferred from homology"/>
<evidence type="ECO:0000256" key="2">
    <source>
        <dbReference type="ARBA" id="ARBA00006411"/>
    </source>
</evidence>